<keyword evidence="2" id="KW-0489">Methyltransferase</keyword>
<evidence type="ECO:0000259" key="5">
    <source>
        <dbReference type="Pfam" id="PF08241"/>
    </source>
</evidence>
<protein>
    <recommendedName>
        <fullName evidence="5">Methyltransferase type 11 domain-containing protein</fullName>
    </recommendedName>
</protein>
<dbReference type="Proteomes" id="UP000606974">
    <property type="component" value="Unassembled WGS sequence"/>
</dbReference>
<sequence length="297" mass="33897">MASFGKTSFSHASYASFRPSYPQHLYAIVLGFHKGPRRLLVDLGTGHGLICRSLASVFEKVVGTDPSEGMIKQAKTATTEDEYPNIDFVRASAESLPFIKDESVDMAVAGQAAHWFDYPKLFKEMRRIIRPGGTLAFWGYTDHVFRDYPKASRLLHETAYGMSKDLLGPYWQQPGRSIVQNFLRDIKPPLGEWEVERGEYDPNLLGPQSKQGRFVMERRMSVVATMEYMRTWSSYHGWKETHPDKRARSAGGEGDVVDALFEQIREAEPDWQGQENWQDKEVDIEWGTALVLARKKQ</sequence>
<dbReference type="InterPro" id="IPR029063">
    <property type="entry name" value="SAM-dependent_MTases_sf"/>
</dbReference>
<dbReference type="SUPFAM" id="SSF53335">
    <property type="entry name" value="S-adenosyl-L-methionine-dependent methyltransferases"/>
    <property type="match status" value="1"/>
</dbReference>
<dbReference type="GO" id="GO:0008757">
    <property type="term" value="F:S-adenosylmethionine-dependent methyltransferase activity"/>
    <property type="evidence" value="ECO:0007669"/>
    <property type="project" value="InterPro"/>
</dbReference>
<dbReference type="Pfam" id="PF08241">
    <property type="entry name" value="Methyltransf_11"/>
    <property type="match status" value="1"/>
</dbReference>
<comment type="caution">
    <text evidence="6">The sequence shown here is derived from an EMBL/GenBank/DDBJ whole genome shotgun (WGS) entry which is preliminary data.</text>
</comment>
<feature type="domain" description="Methyltransferase type 11" evidence="5">
    <location>
        <begin position="41"/>
        <end position="137"/>
    </location>
</feature>
<keyword evidence="7" id="KW-1185">Reference proteome</keyword>
<gene>
    <name evidence="6" type="ORF">GJ744_008291</name>
</gene>
<dbReference type="OrthoDB" id="10027013at2759"/>
<dbReference type="PANTHER" id="PTHR44942:SF4">
    <property type="entry name" value="METHYLTRANSFERASE TYPE 11 DOMAIN-CONTAINING PROTEIN"/>
    <property type="match status" value="1"/>
</dbReference>
<evidence type="ECO:0000256" key="1">
    <source>
        <dbReference type="ARBA" id="ARBA00008361"/>
    </source>
</evidence>
<dbReference type="InterPro" id="IPR013216">
    <property type="entry name" value="Methyltransf_11"/>
</dbReference>
<proteinExistence type="inferred from homology"/>
<dbReference type="AlphaFoldDB" id="A0A8H7E713"/>
<dbReference type="CDD" id="cd02440">
    <property type="entry name" value="AdoMet_MTases"/>
    <property type="match status" value="1"/>
</dbReference>
<reference evidence="6" key="1">
    <citation type="submission" date="2020-02" db="EMBL/GenBank/DDBJ databases">
        <authorList>
            <person name="Palmer J.M."/>
        </authorList>
    </citation>
    <scope>NUCLEOTIDE SEQUENCE</scope>
    <source>
        <strain evidence="6">EPUS1.4</strain>
        <tissue evidence="6">Thallus</tissue>
    </source>
</reference>
<accession>A0A8H7E713</accession>
<dbReference type="PANTHER" id="PTHR44942">
    <property type="entry name" value="METHYLTRANSF_11 DOMAIN-CONTAINING PROTEIN"/>
    <property type="match status" value="1"/>
</dbReference>
<name>A0A8H7E713_9EURO</name>
<evidence type="ECO:0000313" key="7">
    <source>
        <dbReference type="Proteomes" id="UP000606974"/>
    </source>
</evidence>
<keyword evidence="3" id="KW-0808">Transferase</keyword>
<comment type="similarity">
    <text evidence="1">Belongs to the methyltransferase superfamily.</text>
</comment>
<evidence type="ECO:0000256" key="2">
    <source>
        <dbReference type="ARBA" id="ARBA00022603"/>
    </source>
</evidence>
<organism evidence="6 7">
    <name type="scientific">Endocarpon pusillum</name>
    <dbReference type="NCBI Taxonomy" id="364733"/>
    <lineage>
        <taxon>Eukaryota</taxon>
        <taxon>Fungi</taxon>
        <taxon>Dikarya</taxon>
        <taxon>Ascomycota</taxon>
        <taxon>Pezizomycotina</taxon>
        <taxon>Eurotiomycetes</taxon>
        <taxon>Chaetothyriomycetidae</taxon>
        <taxon>Verrucariales</taxon>
        <taxon>Verrucariaceae</taxon>
        <taxon>Endocarpon</taxon>
    </lineage>
</organism>
<keyword evidence="4" id="KW-0949">S-adenosyl-L-methionine</keyword>
<evidence type="ECO:0000313" key="6">
    <source>
        <dbReference type="EMBL" id="KAF7509231.1"/>
    </source>
</evidence>
<dbReference type="GO" id="GO:0032259">
    <property type="term" value="P:methylation"/>
    <property type="evidence" value="ECO:0007669"/>
    <property type="project" value="UniProtKB-KW"/>
</dbReference>
<dbReference type="InterPro" id="IPR051052">
    <property type="entry name" value="Diverse_substrate_MTase"/>
</dbReference>
<dbReference type="Gene3D" id="3.40.50.150">
    <property type="entry name" value="Vaccinia Virus protein VP39"/>
    <property type="match status" value="1"/>
</dbReference>
<dbReference type="EMBL" id="JAACFV010000044">
    <property type="protein sequence ID" value="KAF7509231.1"/>
    <property type="molecule type" value="Genomic_DNA"/>
</dbReference>
<evidence type="ECO:0000256" key="3">
    <source>
        <dbReference type="ARBA" id="ARBA00022679"/>
    </source>
</evidence>
<evidence type="ECO:0000256" key="4">
    <source>
        <dbReference type="ARBA" id="ARBA00022691"/>
    </source>
</evidence>